<dbReference type="GO" id="GO:0004514">
    <property type="term" value="F:nicotinate-nucleotide diphosphorylase (carboxylating) activity"/>
    <property type="evidence" value="ECO:0007669"/>
    <property type="project" value="UniProtKB-EC"/>
</dbReference>
<keyword evidence="5" id="KW-0662">Pyridine nucleotide biosynthesis</keyword>
<keyword evidence="13" id="KW-1185">Reference proteome</keyword>
<comment type="function">
    <text evidence="1">Involved in the catabolism of quinolinic acid (QA).</text>
</comment>
<dbReference type="PANTHER" id="PTHR32179:SF3">
    <property type="entry name" value="NICOTINATE-NUCLEOTIDE PYROPHOSPHORYLASE [CARBOXYLATING]"/>
    <property type="match status" value="1"/>
</dbReference>
<dbReference type="Pfam" id="PF02749">
    <property type="entry name" value="QRPTase_N"/>
    <property type="match status" value="1"/>
</dbReference>
<name>A0ABT7QJN7_9GAMM</name>
<evidence type="ECO:0000256" key="3">
    <source>
        <dbReference type="ARBA" id="ARBA00009400"/>
    </source>
</evidence>
<dbReference type="Pfam" id="PF01729">
    <property type="entry name" value="QRPTase_C"/>
    <property type="match status" value="1"/>
</dbReference>
<accession>A0ABT7QJN7</accession>
<dbReference type="NCBIfam" id="TIGR00078">
    <property type="entry name" value="nadC"/>
    <property type="match status" value="1"/>
</dbReference>
<dbReference type="SUPFAM" id="SSF51690">
    <property type="entry name" value="Nicotinate/Quinolinate PRTase C-terminal domain-like"/>
    <property type="match status" value="1"/>
</dbReference>
<protein>
    <recommendedName>
        <fullName evidence="4">nicotinate-nucleotide diphosphorylase (carboxylating)</fullName>
        <ecNumber evidence="4">2.4.2.19</ecNumber>
    </recommendedName>
    <alternativeName>
        <fullName evidence="8">Quinolinate phosphoribosyltransferase [decarboxylating]</fullName>
    </alternativeName>
</protein>
<dbReference type="PIRSF" id="PIRSF006250">
    <property type="entry name" value="NadC_ModD"/>
    <property type="match status" value="1"/>
</dbReference>
<evidence type="ECO:0000256" key="5">
    <source>
        <dbReference type="ARBA" id="ARBA00022642"/>
    </source>
</evidence>
<dbReference type="Proteomes" id="UP001168167">
    <property type="component" value="Unassembled WGS sequence"/>
</dbReference>
<evidence type="ECO:0000313" key="13">
    <source>
        <dbReference type="Proteomes" id="UP001168167"/>
    </source>
</evidence>
<dbReference type="CDD" id="cd01572">
    <property type="entry name" value="QPRTase"/>
    <property type="match status" value="1"/>
</dbReference>
<evidence type="ECO:0000259" key="10">
    <source>
        <dbReference type="Pfam" id="PF01729"/>
    </source>
</evidence>
<dbReference type="InterPro" id="IPR022412">
    <property type="entry name" value="Quinolinate_PRibosylTrfase_N"/>
</dbReference>
<dbReference type="InterPro" id="IPR002638">
    <property type="entry name" value="Quinolinate_PRibosylTrfase_C"/>
</dbReference>
<dbReference type="Gene3D" id="3.90.1170.20">
    <property type="entry name" value="Quinolinate phosphoribosyl transferase, N-terminal domain"/>
    <property type="match status" value="1"/>
</dbReference>
<dbReference type="PANTHER" id="PTHR32179">
    <property type="entry name" value="NICOTINATE-NUCLEOTIDE PYROPHOSPHORYLASE [CARBOXYLATING]"/>
    <property type="match status" value="1"/>
</dbReference>
<dbReference type="InterPro" id="IPR036068">
    <property type="entry name" value="Nicotinate_pribotase-like_C"/>
</dbReference>
<evidence type="ECO:0000256" key="1">
    <source>
        <dbReference type="ARBA" id="ARBA00003237"/>
    </source>
</evidence>
<evidence type="ECO:0000256" key="2">
    <source>
        <dbReference type="ARBA" id="ARBA00004893"/>
    </source>
</evidence>
<evidence type="ECO:0000256" key="6">
    <source>
        <dbReference type="ARBA" id="ARBA00022676"/>
    </source>
</evidence>
<comment type="caution">
    <text evidence="12">The sequence shown here is derived from an EMBL/GenBank/DDBJ whole genome shotgun (WGS) entry which is preliminary data.</text>
</comment>
<dbReference type="EMBL" id="JANQAO010000001">
    <property type="protein sequence ID" value="MDM5146931.1"/>
    <property type="molecule type" value="Genomic_DNA"/>
</dbReference>
<dbReference type="EC" id="2.4.2.19" evidence="4"/>
<evidence type="ECO:0000256" key="7">
    <source>
        <dbReference type="ARBA" id="ARBA00022679"/>
    </source>
</evidence>
<dbReference type="InterPro" id="IPR027277">
    <property type="entry name" value="NadC/ModD"/>
</dbReference>
<evidence type="ECO:0000313" key="12">
    <source>
        <dbReference type="EMBL" id="MDM5146931.1"/>
    </source>
</evidence>
<comment type="similarity">
    <text evidence="3 9">Belongs to the NadC/ModD family.</text>
</comment>
<proteinExistence type="inferred from homology"/>
<evidence type="ECO:0000256" key="9">
    <source>
        <dbReference type="PIRNR" id="PIRNR006250"/>
    </source>
</evidence>
<dbReference type="InterPro" id="IPR013785">
    <property type="entry name" value="Aldolase_TIM"/>
</dbReference>
<feature type="domain" description="Quinolinate phosphoribosyl transferase N-terminal" evidence="11">
    <location>
        <begin position="35"/>
        <end position="112"/>
    </location>
</feature>
<evidence type="ECO:0000256" key="4">
    <source>
        <dbReference type="ARBA" id="ARBA00011944"/>
    </source>
</evidence>
<evidence type="ECO:0000259" key="11">
    <source>
        <dbReference type="Pfam" id="PF02749"/>
    </source>
</evidence>
<dbReference type="InterPro" id="IPR004393">
    <property type="entry name" value="NadC"/>
</dbReference>
<reference evidence="12" key="2">
    <citation type="journal article" date="2023" name="Microbiome">
        <title>Synthase-selected sorting approach identifies a beta-lactone synthase in a nudibranch symbiotic bacterium.</title>
        <authorList>
            <person name="Dzunkova M."/>
            <person name="La Clair J.J."/>
            <person name="Tyml T."/>
            <person name="Doud D."/>
            <person name="Schulz F."/>
            <person name="Piquer-Esteban S."/>
            <person name="Porcel Sanchis D."/>
            <person name="Osborn A."/>
            <person name="Robinson D."/>
            <person name="Louie K.B."/>
            <person name="Bowen B.P."/>
            <person name="Bowers R.M."/>
            <person name="Lee J."/>
            <person name="Arnau V."/>
            <person name="Diaz-Villanueva W."/>
            <person name="Stepanauskas R."/>
            <person name="Gosliner T."/>
            <person name="Date S.V."/>
            <person name="Northen T.R."/>
            <person name="Cheng J.F."/>
            <person name="Burkart M.D."/>
            <person name="Woyke T."/>
        </authorList>
    </citation>
    <scope>NUCLEOTIDE SEQUENCE</scope>
    <source>
        <strain evidence="12">Df01</strain>
    </source>
</reference>
<sequence length="278" mass="29912">MGAFDISLSEQVTVDVVAALKEDVGSGDISAPLALENERRCGVLYARQEAVFCGQSWFEACFCQLDDKAIFDWRLQDGEQLSSDIVVCEVQAQIRALLAAERSALNFVQTLSATATLTHRWQALVGDVVITDTRKTLPGLRVAQKYAVRVGSGTNHRMGLFDEILIKENHIAAAGGIKAALTKACTLTDIKNIQIEVRSLADLDIALAAGARRVLLDNFSLPLLKDAVQRCSGQAELEASGNVTEDKLAAIAATGVHRISVGALTKNVQAVDFSFLIN</sequence>
<feature type="domain" description="Quinolinate phosphoribosyl transferase C-terminal" evidence="10">
    <location>
        <begin position="115"/>
        <end position="274"/>
    </location>
</feature>
<evidence type="ECO:0000256" key="8">
    <source>
        <dbReference type="ARBA" id="ARBA00033102"/>
    </source>
</evidence>
<dbReference type="Gene3D" id="3.20.20.70">
    <property type="entry name" value="Aldolase class I"/>
    <property type="match status" value="1"/>
</dbReference>
<comment type="pathway">
    <text evidence="2">Cofactor biosynthesis; NAD(+) biosynthesis; nicotinate D-ribonucleotide from quinolinate: step 1/1.</text>
</comment>
<gene>
    <name evidence="12" type="primary">nadC</name>
    <name evidence="12" type="ORF">NQX30_00820</name>
</gene>
<dbReference type="SUPFAM" id="SSF54675">
    <property type="entry name" value="Nicotinate/Quinolinate PRTase N-terminal domain-like"/>
    <property type="match status" value="1"/>
</dbReference>
<organism evidence="12 13">
    <name type="scientific">Candidatus Doriopsillibacter californiensis</name>
    <dbReference type="NCBI Taxonomy" id="2970740"/>
    <lineage>
        <taxon>Bacteria</taxon>
        <taxon>Pseudomonadati</taxon>
        <taxon>Pseudomonadota</taxon>
        <taxon>Gammaproteobacteria</taxon>
        <taxon>Candidatus Tethybacterales</taxon>
        <taxon>Candidatus Persebacteraceae</taxon>
        <taxon>Candidatus Doriopsillibacter</taxon>
    </lineage>
</organism>
<dbReference type="InterPro" id="IPR037128">
    <property type="entry name" value="Quinolinate_PRibosylTase_N_sf"/>
</dbReference>
<keyword evidence="7 9" id="KW-0808">Transferase</keyword>
<keyword evidence="6 9" id="KW-0328">Glycosyltransferase</keyword>
<reference evidence="12" key="1">
    <citation type="submission" date="2022-08" db="EMBL/GenBank/DDBJ databases">
        <authorList>
            <person name="Dzunkova M."/>
            <person name="La Clair J."/>
            <person name="Tyml T."/>
            <person name="Doud D."/>
            <person name="Schulz F."/>
            <person name="Piquer S."/>
            <person name="Porcel Sanchis D."/>
            <person name="Osborn A."/>
            <person name="Robinson D."/>
            <person name="Louie K.B."/>
            <person name="Bowen B.P."/>
            <person name="Bowers R."/>
            <person name="Lee J."/>
            <person name="Arnau Llombart V."/>
            <person name="Diaz Villanueva W."/>
            <person name="Gosliner T."/>
            <person name="Northen T."/>
            <person name="Cheng J.-F."/>
            <person name="Burkart M.D."/>
            <person name="Woyke T."/>
        </authorList>
    </citation>
    <scope>NUCLEOTIDE SEQUENCE</scope>
    <source>
        <strain evidence="12">Df01</strain>
    </source>
</reference>